<evidence type="ECO:0000313" key="2">
    <source>
        <dbReference type="EMBL" id="MBB4623851.1"/>
    </source>
</evidence>
<comment type="caution">
    <text evidence="2">The sequence shown here is derived from an EMBL/GenBank/DDBJ whole genome shotgun (WGS) entry which is preliminary data.</text>
</comment>
<evidence type="ECO:0000256" key="1">
    <source>
        <dbReference type="SAM" id="MobiDB-lite"/>
    </source>
</evidence>
<organism evidence="2 3">
    <name type="scientific">Parabacteroides faecis</name>
    <dbReference type="NCBI Taxonomy" id="1217282"/>
    <lineage>
        <taxon>Bacteria</taxon>
        <taxon>Pseudomonadati</taxon>
        <taxon>Bacteroidota</taxon>
        <taxon>Bacteroidia</taxon>
        <taxon>Bacteroidales</taxon>
        <taxon>Tannerellaceae</taxon>
        <taxon>Parabacteroides</taxon>
    </lineage>
</organism>
<dbReference type="EMBL" id="JACHOC010000008">
    <property type="protein sequence ID" value="MBB4623851.1"/>
    <property type="molecule type" value="Genomic_DNA"/>
</dbReference>
<sequence>MKSHRAHAGKKACALFFKRVRAFSKKDACSFRKECTLFGQKDAGFQGGRPLYTVFREECRDISPSSAPETDRSGTGRRKQTKTFDYHSS</sequence>
<protein>
    <submittedName>
        <fullName evidence="2">Uncharacterized protein</fullName>
    </submittedName>
</protein>
<evidence type="ECO:0000313" key="3">
    <source>
        <dbReference type="Proteomes" id="UP000533637"/>
    </source>
</evidence>
<keyword evidence="3" id="KW-1185">Reference proteome</keyword>
<name>A0ABR6KQR4_9BACT</name>
<dbReference type="Proteomes" id="UP000533637">
    <property type="component" value="Unassembled WGS sequence"/>
</dbReference>
<accession>A0ABR6KQR4</accession>
<reference evidence="2 3" key="1">
    <citation type="submission" date="2020-08" db="EMBL/GenBank/DDBJ databases">
        <title>Genomic Encyclopedia of Type Strains, Phase IV (KMG-IV): sequencing the most valuable type-strain genomes for metagenomic binning, comparative biology and taxonomic classification.</title>
        <authorList>
            <person name="Goeker M."/>
        </authorList>
    </citation>
    <scope>NUCLEOTIDE SEQUENCE [LARGE SCALE GENOMIC DNA]</scope>
    <source>
        <strain evidence="2 3">DSM 102983</strain>
    </source>
</reference>
<feature type="region of interest" description="Disordered" evidence="1">
    <location>
        <begin position="62"/>
        <end position="89"/>
    </location>
</feature>
<proteinExistence type="predicted"/>
<gene>
    <name evidence="2" type="ORF">GGQ57_003775</name>
</gene>